<evidence type="ECO:0000313" key="3">
    <source>
        <dbReference type="Proteomes" id="UP000239576"/>
    </source>
</evidence>
<keyword evidence="1" id="KW-1133">Transmembrane helix</keyword>
<dbReference type="OrthoDB" id="463678at2"/>
<gene>
    <name evidence="2" type="ORF">C7B82_15200</name>
</gene>
<dbReference type="EMBL" id="PVWK01000084">
    <property type="protein sequence ID" value="PSB27736.1"/>
    <property type="molecule type" value="Genomic_DNA"/>
</dbReference>
<evidence type="ECO:0000256" key="1">
    <source>
        <dbReference type="SAM" id="Phobius"/>
    </source>
</evidence>
<name>A0A2T1E4T4_9CYAN</name>
<feature type="transmembrane region" description="Helical" evidence="1">
    <location>
        <begin position="21"/>
        <end position="54"/>
    </location>
</feature>
<dbReference type="Proteomes" id="UP000239576">
    <property type="component" value="Unassembled WGS sequence"/>
</dbReference>
<feature type="transmembrane region" description="Helical" evidence="1">
    <location>
        <begin position="60"/>
        <end position="87"/>
    </location>
</feature>
<keyword evidence="3" id="KW-1185">Reference proteome</keyword>
<protein>
    <submittedName>
        <fullName evidence="2">Uncharacterized protein</fullName>
    </submittedName>
</protein>
<keyword evidence="1" id="KW-0472">Membrane</keyword>
<reference evidence="3" key="1">
    <citation type="submission" date="2018-02" db="EMBL/GenBank/DDBJ databases">
        <authorList>
            <person name="Moore K."/>
            <person name="Momper L."/>
        </authorList>
    </citation>
    <scope>NUCLEOTIDE SEQUENCE [LARGE SCALE GENOMIC DNA]</scope>
    <source>
        <strain evidence="3">ULC18</strain>
    </source>
</reference>
<reference evidence="2 3" key="2">
    <citation type="submission" date="2018-03" db="EMBL/GenBank/DDBJ databases">
        <title>The ancient ancestry and fast evolution of plastids.</title>
        <authorList>
            <person name="Moore K.R."/>
            <person name="Magnabosco C."/>
            <person name="Momper L."/>
            <person name="Gold D.A."/>
            <person name="Bosak T."/>
            <person name="Fournier G.P."/>
        </authorList>
    </citation>
    <scope>NUCLEOTIDE SEQUENCE [LARGE SCALE GENOMIC DNA]</scope>
    <source>
        <strain evidence="2 3">ULC18</strain>
    </source>
</reference>
<keyword evidence="1" id="KW-0812">Transmembrane</keyword>
<dbReference type="AlphaFoldDB" id="A0A2T1E4T4"/>
<accession>A0A2T1E4T4</accession>
<organism evidence="2 3">
    <name type="scientific">Stenomitos frigidus ULC18</name>
    <dbReference type="NCBI Taxonomy" id="2107698"/>
    <lineage>
        <taxon>Bacteria</taxon>
        <taxon>Bacillati</taxon>
        <taxon>Cyanobacteriota</taxon>
        <taxon>Cyanophyceae</taxon>
        <taxon>Leptolyngbyales</taxon>
        <taxon>Leptolyngbyaceae</taxon>
        <taxon>Stenomitos</taxon>
    </lineage>
</organism>
<evidence type="ECO:0000313" key="2">
    <source>
        <dbReference type="EMBL" id="PSB27736.1"/>
    </source>
</evidence>
<proteinExistence type="predicted"/>
<comment type="caution">
    <text evidence="2">The sequence shown here is derived from an EMBL/GenBank/DDBJ whole genome shotgun (WGS) entry which is preliminary data.</text>
</comment>
<sequence length="124" mass="13362">MTLSQSQSFKNVYYVLAVKSFLIWAFALTVCLLIIGFPLIILMVTIGSLLAVILQSVLPVSAVLVVASTILGFNLLGIMLGAAILTLKGVHPQDVSWLRWLHGEADPHHTSIYAACPLTCDVKG</sequence>
<dbReference type="RefSeq" id="WP_106257146.1">
    <property type="nucleotide sequence ID" value="NZ_CAWNSW010000089.1"/>
</dbReference>